<protein>
    <submittedName>
        <fullName evidence="1">Uncharacterized protein</fullName>
    </submittedName>
</protein>
<name>A0A6V7V4X0_MELEN</name>
<dbReference type="AlphaFoldDB" id="A0A6V7V4X0"/>
<dbReference type="EMBL" id="CAJEWN010000161">
    <property type="protein sequence ID" value="CAD2169999.1"/>
    <property type="molecule type" value="Genomic_DNA"/>
</dbReference>
<evidence type="ECO:0000313" key="2">
    <source>
        <dbReference type="Proteomes" id="UP000580250"/>
    </source>
</evidence>
<organism evidence="1 2">
    <name type="scientific">Meloidogyne enterolobii</name>
    <name type="common">Root-knot nematode worm</name>
    <name type="synonym">Meloidogyne mayaguensis</name>
    <dbReference type="NCBI Taxonomy" id="390850"/>
    <lineage>
        <taxon>Eukaryota</taxon>
        <taxon>Metazoa</taxon>
        <taxon>Ecdysozoa</taxon>
        <taxon>Nematoda</taxon>
        <taxon>Chromadorea</taxon>
        <taxon>Rhabditida</taxon>
        <taxon>Tylenchina</taxon>
        <taxon>Tylenchomorpha</taxon>
        <taxon>Tylenchoidea</taxon>
        <taxon>Meloidogynidae</taxon>
        <taxon>Meloidogyninae</taxon>
        <taxon>Meloidogyne</taxon>
    </lineage>
</organism>
<evidence type="ECO:0000313" key="1">
    <source>
        <dbReference type="EMBL" id="CAD2169999.1"/>
    </source>
</evidence>
<gene>
    <name evidence="1" type="ORF">MENT_LOCUS21370</name>
</gene>
<accession>A0A6V7V4X0</accession>
<proteinExistence type="predicted"/>
<dbReference type="Proteomes" id="UP000580250">
    <property type="component" value="Unassembled WGS sequence"/>
</dbReference>
<reference evidence="1 2" key="1">
    <citation type="submission" date="2020-08" db="EMBL/GenBank/DDBJ databases">
        <authorList>
            <person name="Koutsovoulos G."/>
            <person name="Danchin GJ E."/>
        </authorList>
    </citation>
    <scope>NUCLEOTIDE SEQUENCE [LARGE SCALE GENOMIC DNA]</scope>
</reference>
<comment type="caution">
    <text evidence="1">The sequence shown here is derived from an EMBL/GenBank/DDBJ whole genome shotgun (WGS) entry which is preliminary data.</text>
</comment>
<sequence length="60" mass="7331">MAIEDYDINEDKSKGKKRKLNEKNFKEFKLLMKIFPIFNEEKYEFDFDENTGNIIEKHLN</sequence>